<evidence type="ECO:0000313" key="15">
    <source>
        <dbReference type="EMBL" id="PRQ02275.1"/>
    </source>
</evidence>
<keyword evidence="7 15" id="KW-0808">Transferase</keyword>
<evidence type="ECO:0000256" key="5">
    <source>
        <dbReference type="ARBA" id="ARBA00022553"/>
    </source>
</evidence>
<dbReference type="InterPro" id="IPR003661">
    <property type="entry name" value="HisK_dim/P_dom"/>
</dbReference>
<keyword evidence="8" id="KW-0418">Kinase</keyword>
<evidence type="ECO:0000259" key="14">
    <source>
        <dbReference type="PROSITE" id="PS50110"/>
    </source>
</evidence>
<dbReference type="GO" id="GO:0000155">
    <property type="term" value="F:phosphorelay sensor kinase activity"/>
    <property type="evidence" value="ECO:0007669"/>
    <property type="project" value="InterPro"/>
</dbReference>
<dbReference type="Pfam" id="PF08448">
    <property type="entry name" value="PAS_4"/>
    <property type="match status" value="1"/>
</dbReference>
<dbReference type="InterPro" id="IPR001789">
    <property type="entry name" value="Sig_transdc_resp-reg_receiver"/>
</dbReference>
<accession>A0A2S9YAZ1</accession>
<dbReference type="InterPro" id="IPR005467">
    <property type="entry name" value="His_kinase_dom"/>
</dbReference>
<dbReference type="InterPro" id="IPR016132">
    <property type="entry name" value="Phyto_chromo_attachment"/>
</dbReference>
<dbReference type="InterPro" id="IPR036097">
    <property type="entry name" value="HisK_dim/P_sf"/>
</dbReference>
<dbReference type="AlphaFoldDB" id="A0A2S9YAZ1"/>
<dbReference type="SUPFAM" id="SSF47384">
    <property type="entry name" value="Homodimeric domain of signal transducing histidine kinase"/>
    <property type="match status" value="1"/>
</dbReference>
<evidence type="ECO:0000259" key="13">
    <source>
        <dbReference type="PROSITE" id="PS50109"/>
    </source>
</evidence>
<dbReference type="PROSITE" id="PS50110">
    <property type="entry name" value="RESPONSE_REGULATORY"/>
    <property type="match status" value="1"/>
</dbReference>
<evidence type="ECO:0000256" key="7">
    <source>
        <dbReference type="ARBA" id="ARBA00022679"/>
    </source>
</evidence>
<feature type="domain" description="Histidine kinase" evidence="13">
    <location>
        <begin position="629"/>
        <end position="851"/>
    </location>
</feature>
<organism evidence="15 16">
    <name type="scientific">Enhygromyxa salina</name>
    <dbReference type="NCBI Taxonomy" id="215803"/>
    <lineage>
        <taxon>Bacteria</taxon>
        <taxon>Pseudomonadati</taxon>
        <taxon>Myxococcota</taxon>
        <taxon>Polyangia</taxon>
        <taxon>Nannocystales</taxon>
        <taxon>Nannocystaceae</taxon>
        <taxon>Enhygromyxa</taxon>
    </lineage>
</organism>
<dbReference type="InterPro" id="IPR043150">
    <property type="entry name" value="Phytochrome_PHY_sf"/>
</dbReference>
<feature type="domain" description="Response regulatory" evidence="14">
    <location>
        <begin position="871"/>
        <end position="983"/>
    </location>
</feature>
<dbReference type="InterPro" id="IPR004358">
    <property type="entry name" value="Sig_transdc_His_kin-like_C"/>
</dbReference>
<dbReference type="Gene3D" id="3.30.565.10">
    <property type="entry name" value="Histidine kinase-like ATPase, C-terminal domain"/>
    <property type="match status" value="1"/>
</dbReference>
<keyword evidence="5 11" id="KW-0597">Phosphoprotein</keyword>
<evidence type="ECO:0000259" key="12">
    <source>
        <dbReference type="PROSITE" id="PS50046"/>
    </source>
</evidence>
<dbReference type="PANTHER" id="PTHR43065:SF42">
    <property type="entry name" value="TWO-COMPONENT SENSOR PPRA"/>
    <property type="match status" value="1"/>
</dbReference>
<dbReference type="SUPFAM" id="SSF55874">
    <property type="entry name" value="ATPase domain of HSP90 chaperone/DNA topoisomerase II/histidine kinase"/>
    <property type="match status" value="1"/>
</dbReference>
<dbReference type="SUPFAM" id="SSF55781">
    <property type="entry name" value="GAF domain-like"/>
    <property type="match status" value="2"/>
</dbReference>
<keyword evidence="6" id="KW-0716">Sensory transduction</keyword>
<dbReference type="Pfam" id="PF08446">
    <property type="entry name" value="PAS_2"/>
    <property type="match status" value="1"/>
</dbReference>
<dbReference type="Pfam" id="PF00360">
    <property type="entry name" value="PHY"/>
    <property type="match status" value="1"/>
</dbReference>
<reference evidence="15 16" key="1">
    <citation type="submission" date="2018-03" db="EMBL/GenBank/DDBJ databases">
        <title>Draft Genome Sequences of the Obligatory Marine Myxobacteria Enhygromyxa salina SWB005.</title>
        <authorList>
            <person name="Poehlein A."/>
            <person name="Moghaddam J.A."/>
            <person name="Harms H."/>
            <person name="Alanjari M."/>
            <person name="Koenig G.M."/>
            <person name="Daniel R."/>
            <person name="Schaeberle T.F."/>
        </authorList>
    </citation>
    <scope>NUCLEOTIDE SEQUENCE [LARGE SCALE GENOMIC DNA]</scope>
    <source>
        <strain evidence="15 16">SWB005</strain>
    </source>
</reference>
<dbReference type="Pfam" id="PF00072">
    <property type="entry name" value="Response_reg"/>
    <property type="match status" value="1"/>
</dbReference>
<dbReference type="PROSITE" id="PS50109">
    <property type="entry name" value="HIS_KIN"/>
    <property type="match status" value="1"/>
</dbReference>
<evidence type="ECO:0000256" key="3">
    <source>
        <dbReference type="ARBA" id="ARBA00012438"/>
    </source>
</evidence>
<evidence type="ECO:0000256" key="10">
    <source>
        <dbReference type="ARBA" id="ARBA00023170"/>
    </source>
</evidence>
<evidence type="ECO:0000313" key="16">
    <source>
        <dbReference type="Proteomes" id="UP000237968"/>
    </source>
</evidence>
<dbReference type="EC" id="2.7.13.3" evidence="3"/>
<dbReference type="InterPro" id="IPR035965">
    <property type="entry name" value="PAS-like_dom_sf"/>
</dbReference>
<dbReference type="Gene3D" id="3.30.450.20">
    <property type="entry name" value="PAS domain"/>
    <property type="match status" value="2"/>
</dbReference>
<dbReference type="GO" id="GO:0009881">
    <property type="term" value="F:photoreceptor activity"/>
    <property type="evidence" value="ECO:0007669"/>
    <property type="project" value="UniProtKB-KW"/>
</dbReference>
<keyword evidence="16" id="KW-1185">Reference proteome</keyword>
<dbReference type="InterPro" id="IPR013656">
    <property type="entry name" value="PAS_4"/>
</dbReference>
<dbReference type="SMART" id="SM00448">
    <property type="entry name" value="REC"/>
    <property type="match status" value="1"/>
</dbReference>
<evidence type="ECO:0000256" key="4">
    <source>
        <dbReference type="ARBA" id="ARBA00022543"/>
    </source>
</evidence>
<evidence type="ECO:0000256" key="6">
    <source>
        <dbReference type="ARBA" id="ARBA00022606"/>
    </source>
</evidence>
<dbReference type="InterPro" id="IPR029016">
    <property type="entry name" value="GAF-like_dom_sf"/>
</dbReference>
<evidence type="ECO:0000256" key="11">
    <source>
        <dbReference type="PROSITE-ProRule" id="PRU00169"/>
    </source>
</evidence>
<name>A0A2S9YAZ1_9BACT</name>
<dbReference type="InterPro" id="IPR013654">
    <property type="entry name" value="PAS_2"/>
</dbReference>
<comment type="caution">
    <text evidence="15">The sequence shown here is derived from an EMBL/GenBank/DDBJ whole genome shotgun (WGS) entry which is preliminary data.</text>
</comment>
<dbReference type="InterPro" id="IPR003594">
    <property type="entry name" value="HATPase_dom"/>
</dbReference>
<dbReference type="PRINTS" id="PR00344">
    <property type="entry name" value="BCTRLSENSOR"/>
</dbReference>
<keyword evidence="9" id="KW-0157">Chromophore</keyword>
<dbReference type="Gene3D" id="3.40.50.2300">
    <property type="match status" value="1"/>
</dbReference>
<evidence type="ECO:0000256" key="2">
    <source>
        <dbReference type="ARBA" id="ARBA00006402"/>
    </source>
</evidence>
<dbReference type="SMART" id="SM00065">
    <property type="entry name" value="GAF"/>
    <property type="match status" value="1"/>
</dbReference>
<keyword evidence="4" id="KW-0600">Photoreceptor protein</keyword>
<feature type="modified residue" description="4-aspartylphosphate" evidence="11">
    <location>
        <position position="921"/>
    </location>
</feature>
<dbReference type="Gene3D" id="3.30.450.40">
    <property type="match status" value="1"/>
</dbReference>
<dbReference type="GO" id="GO:0006355">
    <property type="term" value="P:regulation of DNA-templated transcription"/>
    <property type="evidence" value="ECO:0007669"/>
    <property type="project" value="InterPro"/>
</dbReference>
<comment type="catalytic activity">
    <reaction evidence="1">
        <text>ATP + protein L-histidine = ADP + protein N-phospho-L-histidine.</text>
        <dbReference type="EC" id="2.7.13.3"/>
    </reaction>
</comment>
<dbReference type="Gene3D" id="1.10.287.130">
    <property type="match status" value="1"/>
</dbReference>
<evidence type="ECO:0000256" key="8">
    <source>
        <dbReference type="ARBA" id="ARBA00022777"/>
    </source>
</evidence>
<gene>
    <name evidence="15" type="primary">bphP</name>
    <name evidence="15" type="ORF">ENSA5_25110</name>
</gene>
<feature type="domain" description="Phytochrome chromophore attachment site" evidence="12">
    <location>
        <begin position="145"/>
        <end position="301"/>
    </location>
</feature>
<dbReference type="SMART" id="SM00387">
    <property type="entry name" value="HATPase_c"/>
    <property type="match status" value="1"/>
</dbReference>
<keyword evidence="10" id="KW-0675">Receptor</keyword>
<dbReference type="SUPFAM" id="SSF52172">
    <property type="entry name" value="CheY-like"/>
    <property type="match status" value="1"/>
</dbReference>
<dbReference type="Gene3D" id="3.30.450.270">
    <property type="match status" value="1"/>
</dbReference>
<dbReference type="Pfam" id="PF01590">
    <property type="entry name" value="GAF"/>
    <property type="match status" value="1"/>
</dbReference>
<dbReference type="SUPFAM" id="SSF55785">
    <property type="entry name" value="PYP-like sensor domain (PAS domain)"/>
    <property type="match status" value="1"/>
</dbReference>
<proteinExistence type="inferred from homology"/>
<dbReference type="EMBL" id="PVNK01000125">
    <property type="protein sequence ID" value="PRQ02275.1"/>
    <property type="molecule type" value="Genomic_DNA"/>
</dbReference>
<dbReference type="SMART" id="SM00388">
    <property type="entry name" value="HisKA"/>
    <property type="match status" value="1"/>
</dbReference>
<evidence type="ECO:0000256" key="9">
    <source>
        <dbReference type="ARBA" id="ARBA00022991"/>
    </source>
</evidence>
<protein>
    <recommendedName>
        <fullName evidence="3">histidine kinase</fullName>
        <ecNumber evidence="3">2.7.13.3</ecNumber>
    </recommendedName>
</protein>
<dbReference type="PROSITE" id="PS50046">
    <property type="entry name" value="PHYTOCHROME_2"/>
    <property type="match status" value="1"/>
</dbReference>
<dbReference type="InterPro" id="IPR036890">
    <property type="entry name" value="HATPase_C_sf"/>
</dbReference>
<dbReference type="Pfam" id="PF02518">
    <property type="entry name" value="HATPase_c"/>
    <property type="match status" value="1"/>
</dbReference>
<dbReference type="GO" id="GO:0009584">
    <property type="term" value="P:detection of visible light"/>
    <property type="evidence" value="ECO:0007669"/>
    <property type="project" value="InterPro"/>
</dbReference>
<sequence>MRPVSETDLHECDEEPIHRIGSIRPSGCLLGVSPEELVVEIASTNVNSLFERPVGDVLGRALPDIAPPDTVAALRRSLNGVRRGSRVLHQYTWNEDRPPLATMLSQEHDRAPFLVEALLQEDPLTEVAARFCQVFDVYALARLRDVGQIIECLVGAIRELTGYDRVMAYRFADDGSGHIIAEAARADLESYLGLHYPASDIPAQARALFVRNRVRVIEDIAYTPVPLAGHSISPSNLDLSGSYLRGVSPIHLRYLHNMGAAASLSISLVRNDRLWGMIACHHTTPRVVAPSLLILTEMLSQVLSVVCHGAEREEQAALAASCAIRVNQLFGSFSAGPTWQLAGMELLGSLSAALGASSAALVNGAAIKRTDNAPPRSSLDTLATWLDTTEQTSVATNELAVSMPSLDLELPPGLLAARWDQRPRSWILLFRDEVAHTVTWAGDPTKPVKRSPDGLLAPRDSFRAWKAELKGKALPWNTWEVEALTRIASPPIAPGTPLTPWSEFGASPDSVLLVDANGVVLDFNIVAGRQLALEAGVHRALGSLVNFDPTVNVEEIVASVLDGELWVGQCESFDEPPRSYEVTATPVEGANEEVTHIAMSLRDVSERIRLQAQLNQAQKMESIGQLTGGLAHNFNNLLVVILNCADIAAMRLEPDHPAQQELALIRSTSEDAARIVKDLMSFARQERSVADHTDLRVRLEHITQLLERTIPARIKLETDISEAPLWVTIDPSQFEQVIVNLVINARDAIEKKGTIFVRAGVTYLSDQRAHGRKLPPGSYVRVDVEDTGKGMPARVLSRVFEPFFTTKTDTRGTGLGLSSCHGIVSRAGGHLEARSTVGKGSLFTTYFPVTSADETTEDTSVEATIPTTSATLLLVDDDSTVRTVTGRMLRMLGYEVLEAECGTQGMELLVESPHIDLILTDQIMPGMRGDEFADAAQAERPDLPVVIMSGFAFDNWPDDALHRRFLHKPFEIKVIRATIEQLLQECRANDAASASACPG</sequence>
<dbReference type="PANTHER" id="PTHR43065">
    <property type="entry name" value="SENSOR HISTIDINE KINASE"/>
    <property type="match status" value="1"/>
</dbReference>
<dbReference type="InterPro" id="IPR013515">
    <property type="entry name" value="Phytochrome_cen-reg"/>
</dbReference>
<comment type="similarity">
    <text evidence="2">In the N-terminal section; belongs to the phytochrome family.</text>
</comment>
<dbReference type="CDD" id="cd00082">
    <property type="entry name" value="HisKA"/>
    <property type="match status" value="1"/>
</dbReference>
<evidence type="ECO:0000256" key="1">
    <source>
        <dbReference type="ARBA" id="ARBA00000085"/>
    </source>
</evidence>
<dbReference type="InterPro" id="IPR003018">
    <property type="entry name" value="GAF"/>
</dbReference>
<dbReference type="Proteomes" id="UP000237968">
    <property type="component" value="Unassembled WGS sequence"/>
</dbReference>
<dbReference type="InterPro" id="IPR011006">
    <property type="entry name" value="CheY-like_superfamily"/>
</dbReference>